<evidence type="ECO:0000256" key="2">
    <source>
        <dbReference type="PROSITE-ProRule" id="PRU00192"/>
    </source>
</evidence>
<dbReference type="SUPFAM" id="SSF103657">
    <property type="entry name" value="BAR/IMD domain-like"/>
    <property type="match status" value="1"/>
</dbReference>
<dbReference type="InterPro" id="IPR001452">
    <property type="entry name" value="SH3_domain"/>
</dbReference>
<dbReference type="InterPro" id="IPR046982">
    <property type="entry name" value="BIN3/RVS161-like"/>
</dbReference>
<dbReference type="GO" id="GO:0030479">
    <property type="term" value="C:actin cortical patch"/>
    <property type="evidence" value="ECO:0007669"/>
    <property type="project" value="TreeGrafter"/>
</dbReference>
<dbReference type="CDD" id="cd00174">
    <property type="entry name" value="SH3"/>
    <property type="match status" value="1"/>
</dbReference>
<dbReference type="PRINTS" id="PR00452">
    <property type="entry name" value="SH3DOMAIN"/>
</dbReference>
<protein>
    <submittedName>
        <fullName evidence="4">DEBR0S4_12948g1_1</fullName>
    </submittedName>
</protein>
<dbReference type="EMBL" id="CABFWN010000004">
    <property type="protein sequence ID" value="VUG19202.1"/>
    <property type="molecule type" value="Genomic_DNA"/>
</dbReference>
<dbReference type="GO" id="GO:0051666">
    <property type="term" value="P:actin cortical patch localization"/>
    <property type="evidence" value="ECO:0007669"/>
    <property type="project" value="InterPro"/>
</dbReference>
<dbReference type="GO" id="GO:0043332">
    <property type="term" value="C:mating projection tip"/>
    <property type="evidence" value="ECO:0007669"/>
    <property type="project" value="TreeGrafter"/>
</dbReference>
<dbReference type="GO" id="GO:1990528">
    <property type="term" value="C:Rvs161p-Rvs167p complex"/>
    <property type="evidence" value="ECO:0007669"/>
    <property type="project" value="TreeGrafter"/>
</dbReference>
<dbReference type="Pfam" id="PF00018">
    <property type="entry name" value="SH3_1"/>
    <property type="match status" value="1"/>
</dbReference>
<dbReference type="InterPro" id="IPR027267">
    <property type="entry name" value="AH/BAR_dom_sf"/>
</dbReference>
<feature type="domain" description="SH3" evidence="3">
    <location>
        <begin position="220"/>
        <end position="280"/>
    </location>
</feature>
<dbReference type="GO" id="GO:0097320">
    <property type="term" value="P:plasma membrane tubulation"/>
    <property type="evidence" value="ECO:0007669"/>
    <property type="project" value="TreeGrafter"/>
</dbReference>
<dbReference type="SUPFAM" id="SSF50044">
    <property type="entry name" value="SH3-domain"/>
    <property type="match status" value="1"/>
</dbReference>
<accession>A0A7D9H1D1</accession>
<dbReference type="SMART" id="SM00326">
    <property type="entry name" value="SH3"/>
    <property type="match status" value="1"/>
</dbReference>
<evidence type="ECO:0000313" key="5">
    <source>
        <dbReference type="Proteomes" id="UP000478008"/>
    </source>
</evidence>
<dbReference type="InterPro" id="IPR036028">
    <property type="entry name" value="SH3-like_dom_sf"/>
</dbReference>
<proteinExistence type="predicted"/>
<evidence type="ECO:0000256" key="1">
    <source>
        <dbReference type="ARBA" id="ARBA00022443"/>
    </source>
</evidence>
<dbReference type="Gene3D" id="2.30.30.40">
    <property type="entry name" value="SH3 Domains"/>
    <property type="match status" value="1"/>
</dbReference>
<keyword evidence="1 2" id="KW-0728">SH3 domain</keyword>
<gene>
    <name evidence="4" type="ORF">DEBR0S4_12948G</name>
</gene>
<sequence length="281" mass="32450">MLFFCDSIIKFLNHCHKIYEIFGKIYIEDTNYNRQMETSQEILKKVEGIQEQINYEVEGLKRHLNTCVGYLLKNMEKGKKFVGNRHKLLKQKKHLKLAIEKIKAKKGLDVSEHRGIYENNLKLDEVNNKLETFDMILASDLQHLEDKVKEIGNMLSLTILFSQLRIQYLLYTSAENIITPQNASDLGKEAITDCFIRAHAQCLSRVKRIRLVQYMGQTAGNNQLYQALYDFEPQKSGDLSLVAGDLIKLISAEGNWWKGLRIKDGVVGNFPSNYVFKKSII</sequence>
<reference evidence="4 5" key="1">
    <citation type="submission" date="2019-07" db="EMBL/GenBank/DDBJ databases">
        <authorList>
            <person name="Friedrich A."/>
            <person name="Schacherer J."/>
        </authorList>
    </citation>
    <scope>NUCLEOTIDE SEQUENCE [LARGE SCALE GENOMIC DNA]</scope>
</reference>
<dbReference type="GO" id="GO:0031097">
    <property type="term" value="C:medial cortex"/>
    <property type="evidence" value="ECO:0007669"/>
    <property type="project" value="TreeGrafter"/>
</dbReference>
<evidence type="ECO:0000313" key="4">
    <source>
        <dbReference type="EMBL" id="VUG19202.1"/>
    </source>
</evidence>
<dbReference type="AlphaFoldDB" id="A0A7D9H1D1"/>
<dbReference type="GO" id="GO:0008289">
    <property type="term" value="F:lipid binding"/>
    <property type="evidence" value="ECO:0007669"/>
    <property type="project" value="TreeGrafter"/>
</dbReference>
<name>A0A7D9H1D1_DEKBR</name>
<dbReference type="PANTHER" id="PTHR47174">
    <property type="entry name" value="BRIDGING INTEGRATOR 3"/>
    <property type="match status" value="1"/>
</dbReference>
<evidence type="ECO:0000259" key="3">
    <source>
        <dbReference type="PROSITE" id="PS50002"/>
    </source>
</evidence>
<dbReference type="GO" id="GO:0006897">
    <property type="term" value="P:endocytosis"/>
    <property type="evidence" value="ECO:0007669"/>
    <property type="project" value="InterPro"/>
</dbReference>
<dbReference type="PROSITE" id="PS50002">
    <property type="entry name" value="SH3"/>
    <property type="match status" value="1"/>
</dbReference>
<organism evidence="4 5">
    <name type="scientific">Dekkera bruxellensis</name>
    <name type="common">Brettanomyces custersii</name>
    <dbReference type="NCBI Taxonomy" id="5007"/>
    <lineage>
        <taxon>Eukaryota</taxon>
        <taxon>Fungi</taxon>
        <taxon>Dikarya</taxon>
        <taxon>Ascomycota</taxon>
        <taxon>Saccharomycotina</taxon>
        <taxon>Pichiomycetes</taxon>
        <taxon>Pichiales</taxon>
        <taxon>Pichiaceae</taxon>
        <taxon>Brettanomyces</taxon>
    </lineage>
</organism>
<dbReference type="Proteomes" id="UP000478008">
    <property type="component" value="Unassembled WGS sequence"/>
</dbReference>
<dbReference type="PANTHER" id="PTHR47174:SF1">
    <property type="entry name" value="REDUCED VIABILITY UPON STARVATION PROTEIN 167"/>
    <property type="match status" value="1"/>
</dbReference>
<keyword evidence="5" id="KW-1185">Reference proteome</keyword>